<dbReference type="Proteomes" id="UP000509414">
    <property type="component" value="Chromosome"/>
</dbReference>
<feature type="transmembrane region" description="Helical" evidence="1">
    <location>
        <begin position="333"/>
        <end position="351"/>
    </location>
</feature>
<dbReference type="EMBL" id="CP049075">
    <property type="protein sequence ID" value="QLI06054.1"/>
    <property type="molecule type" value="Genomic_DNA"/>
</dbReference>
<feature type="transmembrane region" description="Helical" evidence="1">
    <location>
        <begin position="108"/>
        <end position="127"/>
    </location>
</feature>
<sequence length="353" mass="39474">MGFKLENSTLFLQGELDYKINKNELAKLHNLAKENITNIDISELVRIDYAMACLINAYFTKAKITGQNDKIVRIFDFVKNSSFALPLHKERNLIEKTGKNLFDLQEQFIRICNFLGQFLFSLFMFLAPSNLRLKELSNFIASAGVRAIFIVCLTSFLIGIVLAYQGASMLSGFGASIFVVDIMGIITLREIAPLIAAIVVAGRSASSFTAQIGVMKITEELPAMQTMGFEIFRFVVLPRIFALMLALPFVIFFADIVSIFGQMVVCAWYMDLSFSDYLQRFRENVELRHFWIGLVKAPIFGAVIGIIGCFRGFEVDGSTQSVGTLTTKSVVNAIFWIIALDAGFSVIFTQLNI</sequence>
<organism evidence="2 3">
    <name type="scientific">Candidatus Campylobacter infans</name>
    <dbReference type="NCBI Taxonomy" id="2561898"/>
    <lineage>
        <taxon>Bacteria</taxon>
        <taxon>Pseudomonadati</taxon>
        <taxon>Campylobacterota</taxon>
        <taxon>Epsilonproteobacteria</taxon>
        <taxon>Campylobacterales</taxon>
        <taxon>Campylobacteraceae</taxon>
        <taxon>Campylobacter</taxon>
    </lineage>
</organism>
<dbReference type="GO" id="GO:0043190">
    <property type="term" value="C:ATP-binding cassette (ABC) transporter complex"/>
    <property type="evidence" value="ECO:0007669"/>
    <property type="project" value="InterPro"/>
</dbReference>
<proteinExistence type="inferred from homology"/>
<dbReference type="Pfam" id="PF02405">
    <property type="entry name" value="MlaE"/>
    <property type="match status" value="1"/>
</dbReference>
<dbReference type="AlphaFoldDB" id="A0A7H9CP79"/>
<dbReference type="InterPro" id="IPR003453">
    <property type="entry name" value="ABC_MlaE_roteobac"/>
</dbReference>
<evidence type="ECO:0000313" key="3">
    <source>
        <dbReference type="Proteomes" id="UP000509414"/>
    </source>
</evidence>
<dbReference type="RefSeq" id="WP_179975154.1">
    <property type="nucleotide sequence ID" value="NZ_CP049075.1"/>
</dbReference>
<feature type="transmembrane region" description="Helical" evidence="1">
    <location>
        <begin position="290"/>
        <end position="313"/>
    </location>
</feature>
<feature type="transmembrane region" description="Helical" evidence="1">
    <location>
        <begin position="139"/>
        <end position="163"/>
    </location>
</feature>
<keyword evidence="3" id="KW-1185">Reference proteome</keyword>
<reference evidence="2 3" key="1">
    <citation type="submission" date="2020-02" db="EMBL/GenBank/DDBJ databases">
        <title>Complete genome sequence of the novel Campylobacter species Candidatus Campylobacter infans.</title>
        <authorList>
            <person name="Duim B."/>
            <person name="Zomer A."/>
            <person name="van der Graaf L."/>
            <person name="Wagenaar J."/>
        </authorList>
    </citation>
    <scope>NUCLEOTIDE SEQUENCE [LARGE SCALE GENOMIC DNA]</scope>
    <source>
        <strain evidence="2 3">19S00001</strain>
    </source>
</reference>
<evidence type="ECO:0000313" key="2">
    <source>
        <dbReference type="EMBL" id="QLI06054.1"/>
    </source>
</evidence>
<keyword evidence="1" id="KW-1133">Transmembrane helix</keyword>
<dbReference type="NCBIfam" id="TIGR00056">
    <property type="entry name" value="MlaE family lipid ABC transporter permease subunit"/>
    <property type="match status" value="1"/>
</dbReference>
<keyword evidence="1" id="KW-0812">Transmembrane</keyword>
<dbReference type="PANTHER" id="PTHR30188">
    <property type="entry name" value="ABC TRANSPORTER PERMEASE PROTEIN-RELATED"/>
    <property type="match status" value="1"/>
</dbReference>
<dbReference type="KEGG" id="cinf:CINF_1579"/>
<evidence type="ECO:0000256" key="1">
    <source>
        <dbReference type="RuleBase" id="RU362044"/>
    </source>
</evidence>
<keyword evidence="1" id="KW-0472">Membrane</keyword>
<accession>A0A7H9CP79</accession>
<dbReference type="GO" id="GO:0005548">
    <property type="term" value="F:phospholipid transporter activity"/>
    <property type="evidence" value="ECO:0007669"/>
    <property type="project" value="TreeGrafter"/>
</dbReference>
<comment type="caution">
    <text evidence="1">Lacks conserved residue(s) required for the propagation of feature annotation.</text>
</comment>
<name>A0A7H9CP79_9BACT</name>
<protein>
    <submittedName>
        <fullName evidence="2">Lipid asymmetry ABC transporter MlaABCDEF, permease component MlaE</fullName>
    </submittedName>
</protein>
<dbReference type="InterPro" id="IPR030802">
    <property type="entry name" value="Permease_MalE"/>
</dbReference>
<comment type="similarity">
    <text evidence="1">Belongs to the MlaE permease family.</text>
</comment>
<gene>
    <name evidence="2" type="primary">mlaE</name>
    <name evidence="2" type="ORF">CINF_1579</name>
</gene>
<dbReference type="PANTHER" id="PTHR30188:SF3">
    <property type="entry name" value="ABC TRANSPORTER PERMEASE"/>
    <property type="match status" value="1"/>
</dbReference>